<name>A0A194W9K7_CYTMA</name>
<keyword evidence="2" id="KW-1185">Reference proteome</keyword>
<sequence>MRPQQEDRLPIELDMDLPYCYRGEPLDALVLLKRECTAGHQALGKVNAASSQTWTPSLACPAPAVR</sequence>
<evidence type="ECO:0000313" key="2">
    <source>
        <dbReference type="Proteomes" id="UP000078559"/>
    </source>
</evidence>
<accession>A0A194W9K7</accession>
<evidence type="ECO:0000313" key="1">
    <source>
        <dbReference type="EMBL" id="KUI72765.1"/>
    </source>
</evidence>
<gene>
    <name evidence="1" type="ORF">VM1G_11871</name>
</gene>
<dbReference type="Proteomes" id="UP000078559">
    <property type="component" value="Chromosome 9"/>
</dbReference>
<reference evidence="1" key="1">
    <citation type="submission" date="2014-12" db="EMBL/GenBank/DDBJ databases">
        <title>Genome Sequence of Valsa Canker Pathogens Uncovers a Specific Adaption of Colonization on Woody Bark.</title>
        <authorList>
            <person name="Yin Z."/>
            <person name="Liu H."/>
            <person name="Gao X."/>
            <person name="Li Z."/>
            <person name="Song N."/>
            <person name="Ke X."/>
            <person name="Dai Q."/>
            <person name="Wu Y."/>
            <person name="Sun Y."/>
            <person name="Xu J.-R."/>
            <person name="Kang Z.K."/>
            <person name="Wang L."/>
            <person name="Huang L."/>
        </authorList>
    </citation>
    <scope>NUCLEOTIDE SEQUENCE [LARGE SCALE GENOMIC DNA]</scope>
    <source>
        <strain evidence="1">03-8</strain>
    </source>
</reference>
<organism evidence="1 2">
    <name type="scientific">Cytospora mali</name>
    <name type="common">Apple Valsa canker fungus</name>
    <name type="synonym">Valsa mali</name>
    <dbReference type="NCBI Taxonomy" id="578113"/>
    <lineage>
        <taxon>Eukaryota</taxon>
        <taxon>Fungi</taxon>
        <taxon>Dikarya</taxon>
        <taxon>Ascomycota</taxon>
        <taxon>Pezizomycotina</taxon>
        <taxon>Sordariomycetes</taxon>
        <taxon>Sordariomycetidae</taxon>
        <taxon>Diaporthales</taxon>
        <taxon>Cytosporaceae</taxon>
        <taxon>Cytospora</taxon>
    </lineage>
</organism>
<dbReference type="EMBL" id="CM003106">
    <property type="protein sequence ID" value="KUI72765.1"/>
    <property type="molecule type" value="Genomic_DNA"/>
</dbReference>
<proteinExistence type="predicted"/>
<dbReference type="AlphaFoldDB" id="A0A194W9K7"/>
<protein>
    <submittedName>
        <fullName evidence="1">Uncharacterized protein</fullName>
    </submittedName>
</protein>